<accession>A0A1H1UMG4</accession>
<evidence type="ECO:0000256" key="1">
    <source>
        <dbReference type="ARBA" id="ARBA00008520"/>
    </source>
</evidence>
<proteinExistence type="inferred from homology"/>
<dbReference type="PANTHER" id="PTHR43649:SF31">
    <property type="entry name" value="SN-GLYCEROL-3-PHOSPHATE-BINDING PERIPLASMIC PROTEIN UGPB"/>
    <property type="match status" value="1"/>
</dbReference>
<evidence type="ECO:0000313" key="4">
    <source>
        <dbReference type="Proteomes" id="UP000199092"/>
    </source>
</evidence>
<dbReference type="PANTHER" id="PTHR43649">
    <property type="entry name" value="ARABINOSE-BINDING PROTEIN-RELATED"/>
    <property type="match status" value="1"/>
</dbReference>
<feature type="signal peptide" evidence="2">
    <location>
        <begin position="1"/>
        <end position="37"/>
    </location>
</feature>
<comment type="similarity">
    <text evidence="1">Belongs to the bacterial solute-binding protein 1 family.</text>
</comment>
<dbReference type="InterPro" id="IPR006311">
    <property type="entry name" value="TAT_signal"/>
</dbReference>
<keyword evidence="4" id="KW-1185">Reference proteome</keyword>
<feature type="chain" id="PRO_5009262446" evidence="2">
    <location>
        <begin position="38"/>
        <end position="453"/>
    </location>
</feature>
<dbReference type="STRING" id="546871.SAMN04488543_2285"/>
<gene>
    <name evidence="3" type="ORF">SAMN04488543_2285</name>
</gene>
<dbReference type="SUPFAM" id="SSF53850">
    <property type="entry name" value="Periplasmic binding protein-like II"/>
    <property type="match status" value="1"/>
</dbReference>
<dbReference type="EMBL" id="LT629749">
    <property type="protein sequence ID" value="SDS73491.1"/>
    <property type="molecule type" value="Genomic_DNA"/>
</dbReference>
<evidence type="ECO:0000256" key="2">
    <source>
        <dbReference type="SAM" id="SignalP"/>
    </source>
</evidence>
<organism evidence="3 4">
    <name type="scientific">Friedmanniella luteola</name>
    <dbReference type="NCBI Taxonomy" id="546871"/>
    <lineage>
        <taxon>Bacteria</taxon>
        <taxon>Bacillati</taxon>
        <taxon>Actinomycetota</taxon>
        <taxon>Actinomycetes</taxon>
        <taxon>Propionibacteriales</taxon>
        <taxon>Nocardioidaceae</taxon>
        <taxon>Friedmanniella</taxon>
    </lineage>
</organism>
<protein>
    <submittedName>
        <fullName evidence="3">Carbohydrate ABC transporter substrate-binding protein, CUT1 family</fullName>
    </submittedName>
</protein>
<keyword evidence="2" id="KW-0732">Signal</keyword>
<dbReference type="PROSITE" id="PS51318">
    <property type="entry name" value="TAT"/>
    <property type="match status" value="1"/>
</dbReference>
<dbReference type="AlphaFoldDB" id="A0A1H1UMG4"/>
<dbReference type="Gene3D" id="3.40.190.10">
    <property type="entry name" value="Periplasmic binding protein-like II"/>
    <property type="match status" value="1"/>
</dbReference>
<name>A0A1H1UMG4_9ACTN</name>
<dbReference type="InterPro" id="IPR050490">
    <property type="entry name" value="Bact_solute-bd_prot1"/>
</dbReference>
<evidence type="ECO:0000313" key="3">
    <source>
        <dbReference type="EMBL" id="SDS73491.1"/>
    </source>
</evidence>
<sequence>MIDMSSGASKPNISRRRFLSTTALTGVGLAGSGSVLAACGGGSSGGPQSSGGGGGAGKTGGAVTWASWANPGEAERFKKYSTDYASKSGTKITYQTVVEPYAQKIVTQLAGAAGPDAFYVGDNLMAKVIESGQVIDLSEYLNSPDAAIKEADIYPGLMKWVKKDGTTGVYGLPVDCNPKVFWFNKKLLTEAGVTQDPAAMQDAGTWNQAALDDLLTKVKASGKRGMLWETSWFDICGWITTFGGKAFDDTGKVIFDTDPKALEVLDWLFQHLGDETITFTGALPKGQNGDALFYASQVATVQFGRWILPNVKKLKNFEYDIAPLPSESGKDISETAVYCAAMSVNSKSKDVATATRFAGDFVSKEGQKFRLSGGGNAVPCVDGIDEVVTEGNLPAHGAFFSQVAKKGYTTPQVLVENPEVASSYQAKLQALVLEKPDYKTFATKAANLMNGKG</sequence>
<dbReference type="Proteomes" id="UP000199092">
    <property type="component" value="Chromosome I"/>
</dbReference>
<reference evidence="3 4" key="1">
    <citation type="submission" date="2016-10" db="EMBL/GenBank/DDBJ databases">
        <authorList>
            <person name="de Groot N.N."/>
        </authorList>
    </citation>
    <scope>NUCLEOTIDE SEQUENCE [LARGE SCALE GENOMIC DNA]</scope>
    <source>
        <strain evidence="3 4">DSM 21741</strain>
    </source>
</reference>